<dbReference type="GO" id="GO:0055085">
    <property type="term" value="P:transmembrane transport"/>
    <property type="evidence" value="ECO:0007669"/>
    <property type="project" value="InterPro"/>
</dbReference>
<reference evidence="9 10" key="1">
    <citation type="submission" date="2016-10" db="EMBL/GenBank/DDBJ databases">
        <title>Genome sequence of Streptomyces gilvigriseus MUSC 26.</title>
        <authorList>
            <person name="Lee L.-H."/>
            <person name="Ser H.-L."/>
        </authorList>
    </citation>
    <scope>NUCLEOTIDE SEQUENCE [LARGE SCALE GENOMIC DNA]</scope>
    <source>
        <strain evidence="9 10">MUSC 26</strain>
    </source>
</reference>
<comment type="subcellular location">
    <subcellularLocation>
        <location evidence="1 7">Cell membrane</location>
        <topology evidence="1 7">Multi-pass membrane protein</topology>
    </subcellularLocation>
</comment>
<keyword evidence="10" id="KW-1185">Reference proteome</keyword>
<dbReference type="GO" id="GO:0005886">
    <property type="term" value="C:plasma membrane"/>
    <property type="evidence" value="ECO:0007669"/>
    <property type="project" value="UniProtKB-SubCell"/>
</dbReference>
<feature type="transmembrane region" description="Helical" evidence="7">
    <location>
        <begin position="111"/>
        <end position="131"/>
    </location>
</feature>
<feature type="transmembrane region" description="Helical" evidence="7">
    <location>
        <begin position="165"/>
        <end position="186"/>
    </location>
</feature>
<dbReference type="InterPro" id="IPR035906">
    <property type="entry name" value="MetI-like_sf"/>
</dbReference>
<dbReference type="PANTHER" id="PTHR43227:SF11">
    <property type="entry name" value="BLL4140 PROTEIN"/>
    <property type="match status" value="1"/>
</dbReference>
<keyword evidence="4 7" id="KW-0812">Transmembrane</keyword>
<dbReference type="SUPFAM" id="SSF161098">
    <property type="entry name" value="MetI-like"/>
    <property type="match status" value="1"/>
</dbReference>
<evidence type="ECO:0000256" key="3">
    <source>
        <dbReference type="ARBA" id="ARBA00022475"/>
    </source>
</evidence>
<evidence type="ECO:0000313" key="10">
    <source>
        <dbReference type="Proteomes" id="UP000243342"/>
    </source>
</evidence>
<evidence type="ECO:0000256" key="1">
    <source>
        <dbReference type="ARBA" id="ARBA00004651"/>
    </source>
</evidence>
<dbReference type="AlphaFoldDB" id="A0A1J7BJM6"/>
<dbReference type="CDD" id="cd06261">
    <property type="entry name" value="TM_PBP2"/>
    <property type="match status" value="1"/>
</dbReference>
<dbReference type="EMBL" id="MLCF01000012">
    <property type="protein sequence ID" value="OIV38789.1"/>
    <property type="molecule type" value="Genomic_DNA"/>
</dbReference>
<feature type="transmembrane region" description="Helical" evidence="7">
    <location>
        <begin position="14"/>
        <end position="43"/>
    </location>
</feature>
<sequence>MTARVHRLTKRDKVVVAVMAGIPTLLALCLVWLPAIASIVLSFTNWTGVGGLSTITFDGVDNYKQLFSINPQFWPAVEHNLIWLAALLLVGTPLGMFLAYQLDKKIRLTKFYQTAFFLPVVVSTAVIGFVWKLVYDPDNGLINSLFHTNKPGDYLDWIGSPHLNLWAVLVAAIWRHAGYLMVLYLAGLKSVDPSLKEAAALDGAGGWQAFRHVVFPVLKPINIVVLVVTIIEALRAFDIVWVFNKGAQGTELLSILITQNIVGEASRIGYGSAIAVVLMVISLGAIIPYLWVTFRRERREGNGR</sequence>
<evidence type="ECO:0000256" key="5">
    <source>
        <dbReference type="ARBA" id="ARBA00022989"/>
    </source>
</evidence>
<dbReference type="PANTHER" id="PTHR43227">
    <property type="entry name" value="BLL4140 PROTEIN"/>
    <property type="match status" value="1"/>
</dbReference>
<accession>A0A1J7BJM6</accession>
<feature type="transmembrane region" description="Helical" evidence="7">
    <location>
        <begin position="268"/>
        <end position="292"/>
    </location>
</feature>
<feature type="domain" description="ABC transmembrane type-1" evidence="8">
    <location>
        <begin position="77"/>
        <end position="289"/>
    </location>
</feature>
<gene>
    <name evidence="9" type="ORF">BIV57_04055</name>
</gene>
<dbReference type="OrthoDB" id="9804439at2"/>
<comment type="similarity">
    <text evidence="7">Belongs to the binding-protein-dependent transport system permease family.</text>
</comment>
<evidence type="ECO:0000259" key="8">
    <source>
        <dbReference type="PROSITE" id="PS50928"/>
    </source>
</evidence>
<evidence type="ECO:0000256" key="4">
    <source>
        <dbReference type="ARBA" id="ARBA00022692"/>
    </source>
</evidence>
<dbReference type="STRING" id="1428644.BIV57_04055"/>
<name>A0A1J7BJM6_9ACTN</name>
<evidence type="ECO:0000256" key="6">
    <source>
        <dbReference type="ARBA" id="ARBA00023136"/>
    </source>
</evidence>
<dbReference type="RefSeq" id="WP_071655264.1">
    <property type="nucleotide sequence ID" value="NZ_MLCF01000012.1"/>
</dbReference>
<dbReference type="Gene3D" id="1.10.3720.10">
    <property type="entry name" value="MetI-like"/>
    <property type="match status" value="1"/>
</dbReference>
<organism evidence="9 10">
    <name type="scientific">Mangrovactinospora gilvigrisea</name>
    <dbReference type="NCBI Taxonomy" id="1428644"/>
    <lineage>
        <taxon>Bacteria</taxon>
        <taxon>Bacillati</taxon>
        <taxon>Actinomycetota</taxon>
        <taxon>Actinomycetes</taxon>
        <taxon>Kitasatosporales</taxon>
        <taxon>Streptomycetaceae</taxon>
        <taxon>Mangrovactinospora</taxon>
    </lineage>
</organism>
<dbReference type="PROSITE" id="PS50928">
    <property type="entry name" value="ABC_TM1"/>
    <property type="match status" value="1"/>
</dbReference>
<proteinExistence type="inferred from homology"/>
<dbReference type="InterPro" id="IPR000515">
    <property type="entry name" value="MetI-like"/>
</dbReference>
<keyword evidence="3" id="KW-1003">Cell membrane</keyword>
<evidence type="ECO:0000256" key="2">
    <source>
        <dbReference type="ARBA" id="ARBA00022448"/>
    </source>
</evidence>
<dbReference type="Pfam" id="PF00528">
    <property type="entry name" value="BPD_transp_1"/>
    <property type="match status" value="1"/>
</dbReference>
<dbReference type="Proteomes" id="UP000243342">
    <property type="component" value="Unassembled WGS sequence"/>
</dbReference>
<protein>
    <submittedName>
        <fullName evidence="9">ABC transporter permease</fullName>
    </submittedName>
</protein>
<evidence type="ECO:0000256" key="7">
    <source>
        <dbReference type="RuleBase" id="RU363032"/>
    </source>
</evidence>
<comment type="caution">
    <text evidence="9">The sequence shown here is derived from an EMBL/GenBank/DDBJ whole genome shotgun (WGS) entry which is preliminary data.</text>
</comment>
<evidence type="ECO:0000313" key="9">
    <source>
        <dbReference type="EMBL" id="OIV38789.1"/>
    </source>
</evidence>
<keyword evidence="6 7" id="KW-0472">Membrane</keyword>
<feature type="transmembrane region" description="Helical" evidence="7">
    <location>
        <begin position="81"/>
        <end position="99"/>
    </location>
</feature>
<keyword evidence="5 7" id="KW-1133">Transmembrane helix</keyword>
<dbReference type="InterPro" id="IPR050809">
    <property type="entry name" value="UgpAE/MalFG_permease"/>
</dbReference>
<keyword evidence="2 7" id="KW-0813">Transport</keyword>